<name>A0A498QDU9_9MYCO</name>
<protein>
    <submittedName>
        <fullName evidence="2">Uncharacterized protein</fullName>
    </submittedName>
</protein>
<feature type="signal peptide" evidence="1">
    <location>
        <begin position="1"/>
        <end position="22"/>
    </location>
</feature>
<evidence type="ECO:0000256" key="1">
    <source>
        <dbReference type="SAM" id="SignalP"/>
    </source>
</evidence>
<proteinExistence type="predicted"/>
<evidence type="ECO:0000313" key="3">
    <source>
        <dbReference type="Proteomes" id="UP000273307"/>
    </source>
</evidence>
<keyword evidence="3" id="KW-1185">Reference proteome</keyword>
<keyword evidence="1" id="KW-0732">Signal</keyword>
<dbReference type="Proteomes" id="UP000273307">
    <property type="component" value="Unassembled WGS sequence"/>
</dbReference>
<evidence type="ECO:0000313" key="2">
    <source>
        <dbReference type="EMBL" id="VBA44488.1"/>
    </source>
</evidence>
<dbReference type="EMBL" id="UPHP01000164">
    <property type="protein sequence ID" value="VBA44488.1"/>
    <property type="molecule type" value="Genomic_DNA"/>
</dbReference>
<gene>
    <name evidence="2" type="ORF">LAUMK136_05651</name>
</gene>
<accession>A0A498QDU9</accession>
<dbReference type="AlphaFoldDB" id="A0A498QDU9"/>
<organism evidence="2 3">
    <name type="scientific">Mycobacterium attenuatum</name>
    <dbReference type="NCBI Taxonomy" id="2341086"/>
    <lineage>
        <taxon>Bacteria</taxon>
        <taxon>Bacillati</taxon>
        <taxon>Actinomycetota</taxon>
        <taxon>Actinomycetes</taxon>
        <taxon>Mycobacteriales</taxon>
        <taxon>Mycobacteriaceae</taxon>
        <taxon>Mycobacterium</taxon>
    </lineage>
</organism>
<sequence length="45" mass="4596">MLMLVALSVAVSMAAAMPLVSANVPSVTIARRLARCELAAPAGRD</sequence>
<feature type="chain" id="PRO_5019781075" evidence="1">
    <location>
        <begin position="23"/>
        <end position="45"/>
    </location>
</feature>
<reference evidence="2 3" key="1">
    <citation type="submission" date="2018-09" db="EMBL/GenBank/DDBJ databases">
        <authorList>
            <person name="Tagini F."/>
        </authorList>
    </citation>
    <scope>NUCLEOTIDE SEQUENCE [LARGE SCALE GENOMIC DNA]</scope>
    <source>
        <strain evidence="2 3">MK136</strain>
    </source>
</reference>